<dbReference type="EMBL" id="CP110343">
    <property type="protein sequence ID" value="WPX97524.1"/>
    <property type="molecule type" value="Genomic_DNA"/>
</dbReference>
<keyword evidence="1" id="KW-0472">Membrane</keyword>
<evidence type="ECO:0000313" key="2">
    <source>
        <dbReference type="EMBL" id="WPX97524.1"/>
    </source>
</evidence>
<sequence length="164" mass="19034">MNKTYRDKCSAKDIDELVYEIKRLNLGAFPSPAFLESYEEICPGISRTLVQMVFQNVKRQRELDKVYSYKTGLMIQIMNYLAFTSGLAFIFTSVVAYKITNSVPVMLLTSTLGLTFTVVMYYLFRRMFFLDGRLCVVPMFYKDKQSWDFGNGVVLKKSNTRKVK</sequence>
<protein>
    <submittedName>
        <fullName evidence="2">DUF2335 domain protein</fullName>
    </submittedName>
</protein>
<dbReference type="RefSeq" id="WP_323722186.1">
    <property type="nucleotide sequence ID" value="NZ_CP110343.1"/>
</dbReference>
<proteinExistence type="predicted"/>
<organism evidence="2 3">
    <name type="scientific">Candidatus Fokinia crypta</name>
    <dbReference type="NCBI Taxonomy" id="1920990"/>
    <lineage>
        <taxon>Bacteria</taxon>
        <taxon>Pseudomonadati</taxon>
        <taxon>Pseudomonadota</taxon>
        <taxon>Alphaproteobacteria</taxon>
        <taxon>Rickettsiales</taxon>
        <taxon>Candidatus Midichloriaceae</taxon>
        <taxon>Candidatus Fokinia</taxon>
    </lineage>
</organism>
<feature type="transmembrane region" description="Helical" evidence="1">
    <location>
        <begin position="103"/>
        <end position="124"/>
    </location>
</feature>
<name>A0ABZ0UN22_9RICK</name>
<keyword evidence="1" id="KW-0812">Transmembrane</keyword>
<keyword evidence="3" id="KW-1185">Reference proteome</keyword>
<evidence type="ECO:0000256" key="1">
    <source>
        <dbReference type="SAM" id="Phobius"/>
    </source>
</evidence>
<dbReference type="Proteomes" id="UP001325140">
    <property type="component" value="Chromosome"/>
</dbReference>
<feature type="transmembrane region" description="Helical" evidence="1">
    <location>
        <begin position="77"/>
        <end position="97"/>
    </location>
</feature>
<gene>
    <name evidence="2" type="ORF">Fokcrypt_00029</name>
</gene>
<keyword evidence="1" id="KW-1133">Transmembrane helix</keyword>
<evidence type="ECO:0000313" key="3">
    <source>
        <dbReference type="Proteomes" id="UP001325140"/>
    </source>
</evidence>
<accession>A0ABZ0UN22</accession>
<reference evidence="2" key="1">
    <citation type="submission" date="2022-10" db="EMBL/GenBank/DDBJ databases">
        <title>Host association and intracellularity evolved multiple times independently in the Rickettsiales.</title>
        <authorList>
            <person name="Castelli M."/>
            <person name="Nardi T."/>
            <person name="Gammuto L."/>
            <person name="Bellinzona G."/>
            <person name="Sabaneyeva E."/>
            <person name="Potekhin A."/>
            <person name="Serra V."/>
            <person name="Petroni G."/>
            <person name="Sassera D."/>
        </authorList>
    </citation>
    <scope>NUCLEOTIDE SEQUENCE [LARGE SCALE GENOMIC DNA]</scope>
    <source>
        <strain evidence="2">US_Bl 11III1</strain>
    </source>
</reference>